<sequence>MDPVSAVGLVAAIIQLIETTAKVISYVNDIKDAPTERAQFARHASSLLAMLTDLRYRVEEAKSAPDPWFVALRGLGAEGGALDQLQHQMERLAVKLEPSTGRLKKVGKALIWALDKKEIEEVLAQIERVKTLITLALQNDQFKLALEMKRDLIDVKEDIRGAIGEATAERQDEEFQEVTRWLSSLDFAAKQIDFLNRRQAGTGEWLLSDPRFQHWIEGKERTLWCPGLPGAGKTTLASMVIDWLETRHQGTTPAAVIYLYCSYKEKEVQTPQNMIGSLLKQMVQQEAALPDDVRSLYSKHRQKKTNPKLDELTRLLIQEAKTRSLVFVVVDALDECPERGNTRGRLLAEIQKLPQNARILITSRYSPKIEKSFEKVPHIDIRATDEDVKIYIKARIENGRSLAKHVRSNPTLLEEITATVVESSQGMFLLAQLHMDSLAKKLTRREVRTALGSLPKELDETYDQAMQRIQSQDEGQAALAHKVLYWISCSLRPLTVAELRHALAVEPGDDDLDEDGLYETELMVSVCAGLVTINEESNHIRLVHYTTQSYFERTRIAWFPEALSVIAKTCLRYLSFSPFAEKYCSNTEELTVRLDKYPFLGYAASYWGDHVRDGMDDDVSELALDYLSNNISILSTNQAVGEAKSRLKWYSTRGGVPNLSRLHAVASFGLVDIARNILANGASVNARAEWGTTPLHLAAAAGHIQMVRLLLQAGARIAPEAIDRHTPLHMAAQEGHESVVQALIDAGGDCNDRRNTLGKSPLHLAAEHGHIDVARILIERGADVGQKDAVARRIKQHSDRESSREPDDDEVSDDEVEYGGTPLNRAAEQGHRSLVLLLLDSGADISATNEDGATALHEATRAGHVELVELLIARGIDISTKNEDGQTALHCAAGGGQAEIAQILLENNADVLAEDWRGKTAVHEAAASGHEGVLKMLLESVGRGNETERWLATAHLRGAIDRADEEEVKCLLERGANPNIDSNRGVPLLYLAVVRENADVLQLLLANGASVNVKESFGRTPLHWAAYRGYDAGLRLLLEHDCDIQATDHDGATPLHMAAGYGNASVVKELLDNGARPDAKDSYSRTALSWVFNPSSSGQYGLMVGDDDDDDDGDDDDDDDDDDDPMGQQRKDEEREKKRREEEKQRAEERLAVLDLLIENGADLKAPLPHWRTYLLLASQCGQGIAGLALIRRLLENGADASAQTDDGKSALCYAAYYRQPEVVRLLLDHGANVNQVNKKTSYMEGITALHVAARCGSEEIARLLIDAGADMKAADEDGFTALHEAVTSGSDAMVDLLLAHGVDINAHYGEKKKTVLHQAVIEENIAMVQHLLQKGAPIAATDADGMTALDWAERTRHEAMIFFLRRHISSAV</sequence>
<dbReference type="InterPro" id="IPR002110">
    <property type="entry name" value="Ankyrin_rpt"/>
</dbReference>
<feature type="repeat" description="ANK" evidence="3">
    <location>
        <begin position="1207"/>
        <end position="1239"/>
    </location>
</feature>
<feature type="repeat" description="ANK" evidence="3">
    <location>
        <begin position="1312"/>
        <end position="1344"/>
    </location>
</feature>
<feature type="repeat" description="ANK" evidence="3">
    <location>
        <begin position="984"/>
        <end position="1016"/>
    </location>
</feature>
<reference evidence="6 7" key="1">
    <citation type="journal article" date="2014" name="Genome Announc.">
        <title>Draft genome sequence of the pathogenic fungus Scedosporium apiospermum.</title>
        <authorList>
            <person name="Vandeputte P."/>
            <person name="Ghamrawi S."/>
            <person name="Rechenmann M."/>
            <person name="Iltis A."/>
            <person name="Giraud S."/>
            <person name="Fleury M."/>
            <person name="Thornton C."/>
            <person name="Delhaes L."/>
            <person name="Meyer W."/>
            <person name="Papon N."/>
            <person name="Bouchara J.P."/>
        </authorList>
    </citation>
    <scope>NUCLEOTIDE SEQUENCE [LARGE SCALE GENOMIC DNA]</scope>
    <source>
        <strain evidence="6 7">IHEM 14462</strain>
    </source>
</reference>
<dbReference type="Pfam" id="PF13637">
    <property type="entry name" value="Ank_4"/>
    <property type="match status" value="2"/>
</dbReference>
<dbReference type="InterPro" id="IPR036770">
    <property type="entry name" value="Ankyrin_rpt-contain_sf"/>
</dbReference>
<dbReference type="SUPFAM" id="SSF48403">
    <property type="entry name" value="Ankyrin repeat"/>
    <property type="match status" value="3"/>
</dbReference>
<dbReference type="PROSITE" id="PS50088">
    <property type="entry name" value="ANK_REPEAT"/>
    <property type="match status" value="14"/>
</dbReference>
<feature type="compositionally biased region" description="Basic and acidic residues" evidence="4">
    <location>
        <begin position="1129"/>
        <end position="1146"/>
    </location>
</feature>
<evidence type="ECO:0000256" key="3">
    <source>
        <dbReference type="PROSITE-ProRule" id="PRU00023"/>
    </source>
</evidence>
<name>A0A084G8G9_PSEDA</name>
<dbReference type="InterPro" id="IPR007111">
    <property type="entry name" value="NACHT_NTPase"/>
</dbReference>
<feature type="region of interest" description="Disordered" evidence="4">
    <location>
        <begin position="1098"/>
        <end position="1146"/>
    </location>
</feature>
<feature type="region of interest" description="Disordered" evidence="4">
    <location>
        <begin position="793"/>
        <end position="825"/>
    </location>
</feature>
<dbReference type="PRINTS" id="PR01415">
    <property type="entry name" value="ANKYRIN"/>
</dbReference>
<protein>
    <recommendedName>
        <fullName evidence="5">NACHT domain-containing protein</fullName>
    </recommendedName>
</protein>
<feature type="compositionally biased region" description="Basic and acidic residues" evidence="4">
    <location>
        <begin position="793"/>
        <end position="805"/>
    </location>
</feature>
<keyword evidence="1" id="KW-0677">Repeat</keyword>
<dbReference type="HOGENOM" id="CLU_000288_34_23_1"/>
<feature type="repeat" description="ANK" evidence="3">
    <location>
        <begin position="1245"/>
        <end position="1277"/>
    </location>
</feature>
<feature type="domain" description="NACHT" evidence="5">
    <location>
        <begin position="221"/>
        <end position="364"/>
    </location>
</feature>
<comment type="caution">
    <text evidence="6">The sequence shown here is derived from an EMBL/GenBank/DDBJ whole genome shotgun (WGS) entry which is preliminary data.</text>
</comment>
<dbReference type="InterPro" id="IPR054471">
    <property type="entry name" value="GPIID_WHD"/>
</dbReference>
<dbReference type="OrthoDB" id="448455at2759"/>
<dbReference type="Pfam" id="PF00023">
    <property type="entry name" value="Ank"/>
    <property type="match status" value="2"/>
</dbReference>
<evidence type="ECO:0000256" key="4">
    <source>
        <dbReference type="SAM" id="MobiDB-lite"/>
    </source>
</evidence>
<feature type="repeat" description="ANK" evidence="3">
    <location>
        <begin position="690"/>
        <end position="717"/>
    </location>
</feature>
<dbReference type="InterPro" id="IPR027417">
    <property type="entry name" value="P-loop_NTPase"/>
</dbReference>
<dbReference type="OMA" id="TKNGHHE"/>
<feature type="compositionally biased region" description="Acidic residues" evidence="4">
    <location>
        <begin position="1105"/>
        <end position="1125"/>
    </location>
</feature>
<feature type="repeat" description="ANK" evidence="3">
    <location>
        <begin position="723"/>
        <end position="755"/>
    </location>
</feature>
<gene>
    <name evidence="6" type="ORF">SAPIO_CDS4228</name>
</gene>
<dbReference type="RefSeq" id="XP_016643430.1">
    <property type="nucleotide sequence ID" value="XM_016786828.1"/>
</dbReference>
<dbReference type="VEuPathDB" id="FungiDB:SAPIO_CDS4228"/>
<evidence type="ECO:0000259" key="5">
    <source>
        <dbReference type="PROSITE" id="PS50837"/>
    </source>
</evidence>
<proteinExistence type="predicted"/>
<keyword evidence="2 3" id="KW-0040">ANK repeat</keyword>
<dbReference type="SMART" id="SM00248">
    <property type="entry name" value="ANK"/>
    <property type="match status" value="18"/>
</dbReference>
<feature type="repeat" description="ANK" evidence="3">
    <location>
        <begin position="917"/>
        <end position="949"/>
    </location>
</feature>
<dbReference type="Gene3D" id="1.25.40.20">
    <property type="entry name" value="Ankyrin repeat-containing domain"/>
    <property type="match status" value="7"/>
</dbReference>
<feature type="repeat" description="ANK" evidence="3">
    <location>
        <begin position="851"/>
        <end position="883"/>
    </location>
</feature>
<dbReference type="Pfam" id="PF24883">
    <property type="entry name" value="NPHP3_N"/>
    <property type="match status" value="1"/>
</dbReference>
<dbReference type="Gene3D" id="3.40.50.300">
    <property type="entry name" value="P-loop containing nucleotide triphosphate hydrolases"/>
    <property type="match status" value="1"/>
</dbReference>
<keyword evidence="7" id="KW-1185">Reference proteome</keyword>
<dbReference type="EMBL" id="JOWA01000091">
    <property type="protein sequence ID" value="KEZ43631.1"/>
    <property type="molecule type" value="Genomic_DNA"/>
</dbReference>
<dbReference type="Proteomes" id="UP000028545">
    <property type="component" value="Unassembled WGS sequence"/>
</dbReference>
<feature type="repeat" description="ANK" evidence="3">
    <location>
        <begin position="757"/>
        <end position="789"/>
    </location>
</feature>
<feature type="repeat" description="ANK" evidence="3">
    <location>
        <begin position="818"/>
        <end position="850"/>
    </location>
</feature>
<organism evidence="6 7">
    <name type="scientific">Pseudallescheria apiosperma</name>
    <name type="common">Scedosporium apiospermum</name>
    <dbReference type="NCBI Taxonomy" id="563466"/>
    <lineage>
        <taxon>Eukaryota</taxon>
        <taxon>Fungi</taxon>
        <taxon>Dikarya</taxon>
        <taxon>Ascomycota</taxon>
        <taxon>Pezizomycotina</taxon>
        <taxon>Sordariomycetes</taxon>
        <taxon>Hypocreomycetidae</taxon>
        <taxon>Microascales</taxon>
        <taxon>Microascaceae</taxon>
        <taxon>Scedosporium</taxon>
    </lineage>
</organism>
<dbReference type="Pfam" id="PF12796">
    <property type="entry name" value="Ank_2"/>
    <property type="match status" value="5"/>
</dbReference>
<feature type="repeat" description="ANK" evidence="3">
    <location>
        <begin position="1278"/>
        <end position="1310"/>
    </location>
</feature>
<dbReference type="InterPro" id="IPR056884">
    <property type="entry name" value="NPHP3-like_N"/>
</dbReference>
<feature type="repeat" description="ANK" evidence="3">
    <location>
        <begin position="1017"/>
        <end position="1049"/>
    </location>
</feature>
<dbReference type="Pfam" id="PF22939">
    <property type="entry name" value="WHD_GPIID"/>
    <property type="match status" value="1"/>
</dbReference>
<evidence type="ECO:0000313" key="7">
    <source>
        <dbReference type="Proteomes" id="UP000028545"/>
    </source>
</evidence>
<dbReference type="PANTHER" id="PTHR24198">
    <property type="entry name" value="ANKYRIN REPEAT AND PROTEIN KINASE DOMAIN-CONTAINING PROTEIN"/>
    <property type="match status" value="1"/>
</dbReference>
<evidence type="ECO:0000313" key="6">
    <source>
        <dbReference type="EMBL" id="KEZ43631.1"/>
    </source>
</evidence>
<accession>A0A084G8G9</accession>
<dbReference type="PROSITE" id="PS50297">
    <property type="entry name" value="ANK_REP_REGION"/>
    <property type="match status" value="14"/>
</dbReference>
<feature type="repeat" description="ANK" evidence="3">
    <location>
        <begin position="884"/>
        <end position="916"/>
    </location>
</feature>
<dbReference type="KEGG" id="sapo:SAPIO_CDS4228"/>
<evidence type="ECO:0000256" key="2">
    <source>
        <dbReference type="ARBA" id="ARBA00023043"/>
    </source>
</evidence>
<feature type="compositionally biased region" description="Acidic residues" evidence="4">
    <location>
        <begin position="806"/>
        <end position="817"/>
    </location>
</feature>
<dbReference type="PANTHER" id="PTHR24198:SF165">
    <property type="entry name" value="ANKYRIN REPEAT-CONTAINING PROTEIN-RELATED"/>
    <property type="match status" value="1"/>
</dbReference>
<dbReference type="PROSITE" id="PS50837">
    <property type="entry name" value="NACHT"/>
    <property type="match status" value="1"/>
</dbReference>
<feature type="repeat" description="ANK" evidence="3">
    <location>
        <begin position="1050"/>
        <end position="1082"/>
    </location>
</feature>
<dbReference type="SUPFAM" id="SSF52540">
    <property type="entry name" value="P-loop containing nucleoside triphosphate hydrolases"/>
    <property type="match status" value="1"/>
</dbReference>
<evidence type="ECO:0000256" key="1">
    <source>
        <dbReference type="ARBA" id="ARBA00022737"/>
    </source>
</evidence>
<dbReference type="GeneID" id="27723300"/>